<dbReference type="EMBL" id="FODS01000032">
    <property type="protein sequence ID" value="SEP17530.1"/>
    <property type="molecule type" value="Genomic_DNA"/>
</dbReference>
<dbReference type="InterPro" id="IPR012556">
    <property type="entry name" value="Entericidin"/>
</dbReference>
<proteinExistence type="inferred from homology"/>
<sequence>MLHKHISLLSLLAVFAADGCETVEGAGQDIEKAGEAISDTARQAEE</sequence>
<dbReference type="Proteomes" id="UP000198893">
    <property type="component" value="Unassembled WGS sequence"/>
</dbReference>
<evidence type="ECO:0000256" key="4">
    <source>
        <dbReference type="ARBA" id="ARBA00023136"/>
    </source>
</evidence>
<dbReference type="OrthoDB" id="7363288at2"/>
<keyword evidence="8" id="KW-1185">Reference proteome</keyword>
<evidence type="ECO:0000256" key="2">
    <source>
        <dbReference type="ARBA" id="ARBA00022475"/>
    </source>
</evidence>
<reference evidence="7 8" key="1">
    <citation type="submission" date="2016-10" db="EMBL/GenBank/DDBJ databases">
        <authorList>
            <person name="de Groot N.N."/>
        </authorList>
    </citation>
    <scope>NUCLEOTIDE SEQUENCE [LARGE SCALE GENOMIC DNA]</scope>
    <source>
        <strain evidence="7 8">DSM 27842</strain>
    </source>
</reference>
<evidence type="ECO:0000256" key="1">
    <source>
        <dbReference type="ARBA" id="ARBA00010296"/>
    </source>
</evidence>
<evidence type="ECO:0000256" key="3">
    <source>
        <dbReference type="ARBA" id="ARBA00022729"/>
    </source>
</evidence>
<dbReference type="GO" id="GO:0016020">
    <property type="term" value="C:membrane"/>
    <property type="evidence" value="ECO:0007669"/>
    <property type="project" value="InterPro"/>
</dbReference>
<comment type="similarity">
    <text evidence="1">Belongs to the EcnA/EcnB lipoprotein family.</text>
</comment>
<evidence type="ECO:0000313" key="8">
    <source>
        <dbReference type="Proteomes" id="UP000198893"/>
    </source>
</evidence>
<gene>
    <name evidence="7" type="ORF">SAMN04490248_13219</name>
</gene>
<evidence type="ECO:0000256" key="6">
    <source>
        <dbReference type="ARBA" id="ARBA00023288"/>
    </source>
</evidence>
<dbReference type="GO" id="GO:0009636">
    <property type="term" value="P:response to toxic substance"/>
    <property type="evidence" value="ECO:0007669"/>
    <property type="project" value="InterPro"/>
</dbReference>
<dbReference type="Pfam" id="PF08085">
    <property type="entry name" value="Entericidin"/>
    <property type="match status" value="1"/>
</dbReference>
<keyword evidence="6" id="KW-0449">Lipoprotein</keyword>
<keyword evidence="5" id="KW-0564">Palmitate</keyword>
<accession>A0A1H8VQH8</accession>
<evidence type="ECO:0000256" key="5">
    <source>
        <dbReference type="ARBA" id="ARBA00023139"/>
    </source>
</evidence>
<organism evidence="7 8">
    <name type="scientific">Salinihabitans flavidus</name>
    <dbReference type="NCBI Taxonomy" id="569882"/>
    <lineage>
        <taxon>Bacteria</taxon>
        <taxon>Pseudomonadati</taxon>
        <taxon>Pseudomonadota</taxon>
        <taxon>Alphaproteobacteria</taxon>
        <taxon>Rhodobacterales</taxon>
        <taxon>Roseobacteraceae</taxon>
        <taxon>Salinihabitans</taxon>
    </lineage>
</organism>
<dbReference type="AlphaFoldDB" id="A0A1H8VQH8"/>
<evidence type="ECO:0000313" key="7">
    <source>
        <dbReference type="EMBL" id="SEP17530.1"/>
    </source>
</evidence>
<name>A0A1H8VQH8_9RHOB</name>
<keyword evidence="3" id="KW-0732">Signal</keyword>
<dbReference type="RefSeq" id="WP_093120385.1">
    <property type="nucleotide sequence ID" value="NZ_FODS01000032.1"/>
</dbReference>
<keyword evidence="4" id="KW-0472">Membrane</keyword>
<keyword evidence="2" id="KW-1003">Cell membrane</keyword>
<protein>
    <submittedName>
        <fullName evidence="7">Predicted small secreted protein</fullName>
    </submittedName>
</protein>